<reference evidence="6" key="1">
    <citation type="submission" date="2021-03" db="EMBL/GenBank/DDBJ databases">
        <authorList>
            <consortium name="Genoscope - CEA"/>
            <person name="William W."/>
        </authorList>
    </citation>
    <scope>NUCLEOTIDE SEQUENCE</scope>
    <source>
        <strain evidence="6">Doubled-haploid Pahang</strain>
    </source>
</reference>
<dbReference type="PANTHER" id="PTHR11570">
    <property type="entry name" value="S-ADENOSYLMETHIONINE DECARBOXYLASE"/>
    <property type="match status" value="1"/>
</dbReference>
<sequence>MDAKRGDRSGSNYSNYESPPVYNAEEIRPHGGIKRFRSACYSNVKRTRLHYSLDLICIHTVSAHLCDCFFRYPTEMASPVSAIGFEGFEKRLEISFSGHGRRQDLRSLSMAQLDTILRPAECTIVAALSNKFVDTYILSESSLFIYPHRIIIKTCGTTRLLLSIPPLLHLAADLSLSVASVRYTRGGFRFPEAQPFPHRSFAEEVAVLDRHFTRLGCSSKAYSMSSSLKSQQWHVYSATAARSDRPLYTLEMCMMGLDRKRAAVFYGKQHYTASEMTIASGISDILPGSQICEFQFDPCGYSMNSVEGAAISTIHVTPEDGFSYASFEAMGYDAEVIDLGRLITRVLACFRPAEFSIAVETDGVGEESPRGAALDVSGYVSGERRFKEMGRGSVVYQSFKACDCESPTSILKNLWDDMDPHRSNL</sequence>
<dbReference type="AlphaFoldDB" id="A0A8D6ZUC7"/>
<dbReference type="Pfam" id="PF08132">
    <property type="entry name" value="AdoMetDC_leader"/>
    <property type="match status" value="1"/>
</dbReference>
<dbReference type="NCBIfam" id="TIGR00535">
    <property type="entry name" value="SAM_DCase"/>
    <property type="match status" value="1"/>
</dbReference>
<dbReference type="InterPro" id="IPR001985">
    <property type="entry name" value="S-AdoMet_decarboxylase_euk"/>
</dbReference>
<dbReference type="Gene3D" id="3.30.360.50">
    <property type="entry name" value="S-adenosylmethionine decarboxylase"/>
    <property type="match status" value="1"/>
</dbReference>
<comment type="pathway">
    <text evidence="1">Amine and polyamine biosynthesis; S-adenosylmethioninamine biosynthesis; S-adenosylmethioninamine from S-adenosyl-L-methionine: step 1/1.</text>
</comment>
<dbReference type="InterPro" id="IPR012511">
    <property type="entry name" value="AdoMetDC_leader"/>
</dbReference>
<dbReference type="SUPFAM" id="SSF56276">
    <property type="entry name" value="S-adenosylmethionine decarboxylase"/>
    <property type="match status" value="1"/>
</dbReference>
<dbReference type="Gene3D" id="3.60.90.10">
    <property type="entry name" value="S-adenosylmethionine decarboxylase"/>
    <property type="match status" value="1"/>
</dbReference>
<name>A0A8D6ZUC7_MUSAM</name>
<accession>A0A8D6ZUC7</accession>
<comment type="catalytic activity">
    <reaction evidence="5">
        <text>S-adenosyl-L-methionine + H(+) = S-adenosyl 3-(methylsulfanyl)propylamine + CO2</text>
        <dbReference type="Rhea" id="RHEA:15981"/>
        <dbReference type="ChEBI" id="CHEBI:15378"/>
        <dbReference type="ChEBI" id="CHEBI:16526"/>
        <dbReference type="ChEBI" id="CHEBI:57443"/>
        <dbReference type="ChEBI" id="CHEBI:59789"/>
        <dbReference type="EC" id="4.1.1.50"/>
    </reaction>
</comment>
<dbReference type="InterPro" id="IPR048283">
    <property type="entry name" value="AdoMetDC-like"/>
</dbReference>
<evidence type="ECO:0000256" key="4">
    <source>
        <dbReference type="ARBA" id="ARBA00023115"/>
    </source>
</evidence>
<gene>
    <name evidence="6" type="ORF">GSMUA_236200.1</name>
</gene>
<evidence type="ECO:0000256" key="3">
    <source>
        <dbReference type="ARBA" id="ARBA00023066"/>
    </source>
</evidence>
<dbReference type="EMBL" id="HG996474">
    <property type="protein sequence ID" value="CAG1835541.1"/>
    <property type="molecule type" value="Genomic_DNA"/>
</dbReference>
<proteinExistence type="inferred from homology"/>
<evidence type="ECO:0000256" key="1">
    <source>
        <dbReference type="ARBA" id="ARBA00004911"/>
    </source>
</evidence>
<evidence type="ECO:0000256" key="5">
    <source>
        <dbReference type="ARBA" id="ARBA00048112"/>
    </source>
</evidence>
<dbReference type="PANTHER" id="PTHR11570:SF33">
    <property type="entry name" value="ADENOSYLMETHIONINE DECARBOXYLASE"/>
    <property type="match status" value="1"/>
</dbReference>
<dbReference type="UniPathway" id="UPA00331">
    <property type="reaction ID" value="UER00451"/>
</dbReference>
<organism evidence="6">
    <name type="scientific">Musa acuminata subsp. malaccensis</name>
    <name type="common">Wild banana</name>
    <name type="synonym">Musa malaccensis</name>
    <dbReference type="NCBI Taxonomy" id="214687"/>
    <lineage>
        <taxon>Eukaryota</taxon>
        <taxon>Viridiplantae</taxon>
        <taxon>Streptophyta</taxon>
        <taxon>Embryophyta</taxon>
        <taxon>Tracheophyta</taxon>
        <taxon>Spermatophyta</taxon>
        <taxon>Magnoliopsida</taxon>
        <taxon>Liliopsida</taxon>
        <taxon>Zingiberales</taxon>
        <taxon>Musaceae</taxon>
        <taxon>Musa</taxon>
    </lineage>
</organism>
<evidence type="ECO:0000256" key="2">
    <source>
        <dbReference type="ARBA" id="ARBA00008466"/>
    </source>
</evidence>
<dbReference type="FunFam" id="3.60.90.10:FF:000002">
    <property type="entry name" value="S-adenosylmethionine decarboxylase proenzyme"/>
    <property type="match status" value="1"/>
</dbReference>
<dbReference type="InterPro" id="IPR016067">
    <property type="entry name" value="S-AdoMet_deCO2ase_core"/>
</dbReference>
<keyword evidence="3" id="KW-0745">Spermidine biosynthesis</keyword>
<dbReference type="Pfam" id="PF01536">
    <property type="entry name" value="SAM_decarbox"/>
    <property type="match status" value="1"/>
</dbReference>
<comment type="similarity">
    <text evidence="2">Belongs to the eukaryotic AdoMetDC family.</text>
</comment>
<keyword evidence="4" id="KW-0620">Polyamine biosynthesis</keyword>
<dbReference type="GO" id="GO:0004014">
    <property type="term" value="F:adenosylmethionine decarboxylase activity"/>
    <property type="evidence" value="ECO:0007669"/>
    <property type="project" value="UniProtKB-EC"/>
</dbReference>
<evidence type="ECO:0000313" key="6">
    <source>
        <dbReference type="EMBL" id="CAG1835541.1"/>
    </source>
</evidence>
<dbReference type="GO" id="GO:0006597">
    <property type="term" value="P:spermine biosynthetic process"/>
    <property type="evidence" value="ECO:0007669"/>
    <property type="project" value="InterPro"/>
</dbReference>
<protein>
    <submittedName>
        <fullName evidence="6">(wild Malaysian banana) hypothetical protein</fullName>
    </submittedName>
</protein>
<dbReference type="GO" id="GO:0008295">
    <property type="term" value="P:spermidine biosynthetic process"/>
    <property type="evidence" value="ECO:0007669"/>
    <property type="project" value="UniProtKB-KW"/>
</dbReference>